<evidence type="ECO:0000256" key="1">
    <source>
        <dbReference type="ARBA" id="ARBA00006484"/>
    </source>
</evidence>
<dbReference type="SUPFAM" id="SSF51735">
    <property type="entry name" value="NAD(P)-binding Rossmann-fold domains"/>
    <property type="match status" value="1"/>
</dbReference>
<dbReference type="CDD" id="cd05374">
    <property type="entry name" value="17beta-HSD-like_SDR_c"/>
    <property type="match status" value="1"/>
</dbReference>
<dbReference type="PRINTS" id="PR00081">
    <property type="entry name" value="GDHRDH"/>
</dbReference>
<dbReference type="GO" id="GO:0016491">
    <property type="term" value="F:oxidoreductase activity"/>
    <property type="evidence" value="ECO:0007669"/>
    <property type="project" value="UniProtKB-KW"/>
</dbReference>
<evidence type="ECO:0000256" key="2">
    <source>
        <dbReference type="ARBA" id="ARBA00023002"/>
    </source>
</evidence>
<proteinExistence type="inferred from homology"/>
<evidence type="ECO:0000256" key="3">
    <source>
        <dbReference type="RuleBase" id="RU000363"/>
    </source>
</evidence>
<gene>
    <name evidence="4" type="ORF">DI565_17530</name>
</gene>
<protein>
    <submittedName>
        <fullName evidence="4">Short-chain dehydrogenase/reductase</fullName>
    </submittedName>
</protein>
<comment type="similarity">
    <text evidence="1 3">Belongs to the short-chain dehydrogenases/reductases (SDR) family.</text>
</comment>
<dbReference type="InterPro" id="IPR051911">
    <property type="entry name" value="SDR_oxidoreductase"/>
</dbReference>
<dbReference type="Proteomes" id="UP000249577">
    <property type="component" value="Unassembled WGS sequence"/>
</dbReference>
<comment type="caution">
    <text evidence="4">The sequence shown here is derived from an EMBL/GenBank/DDBJ whole genome shotgun (WGS) entry which is preliminary data.</text>
</comment>
<dbReference type="Pfam" id="PF00106">
    <property type="entry name" value="adh_short"/>
    <property type="match status" value="1"/>
</dbReference>
<dbReference type="EMBL" id="QFPN01000011">
    <property type="protein sequence ID" value="PZQ11544.1"/>
    <property type="molecule type" value="Genomic_DNA"/>
</dbReference>
<dbReference type="Gene3D" id="3.40.50.720">
    <property type="entry name" value="NAD(P)-binding Rossmann-like Domain"/>
    <property type="match status" value="1"/>
</dbReference>
<evidence type="ECO:0000313" key="5">
    <source>
        <dbReference type="Proteomes" id="UP000249577"/>
    </source>
</evidence>
<dbReference type="InterPro" id="IPR036291">
    <property type="entry name" value="NAD(P)-bd_dom_sf"/>
</dbReference>
<dbReference type="PRINTS" id="PR00080">
    <property type="entry name" value="SDRFAMILY"/>
</dbReference>
<name>A0A2W5K7M2_ANCNO</name>
<sequence length="283" mass="30133">MAHKIWFITGASRGFGRIWAEAALERGDNVIATARNLSSLSDLTDLYGDAVLPLELDVTDVAGVRRAVAAAHQHFGRLDIVLNNAGYALVGAIEELNEKDLQAEFDTNVFGMLRVIQAALPYLREQGSGHIVSVSSVAGVVAHPIAGAYHMSKWAVEALHEALAKEIEGFGVKVTLIEPGAYATDFASATSLKISDGLDVYAELRQQAFAAGARMAFGDPKATVTAVLSIVDAAEPPLRFFLGTEGLPVAKAAYAARLAEWEAWEDLSNAAQGGETERRIASL</sequence>
<dbReference type="PANTHER" id="PTHR43976">
    <property type="entry name" value="SHORT CHAIN DEHYDROGENASE"/>
    <property type="match status" value="1"/>
</dbReference>
<dbReference type="NCBIfam" id="NF006114">
    <property type="entry name" value="PRK08263.1"/>
    <property type="match status" value="1"/>
</dbReference>
<keyword evidence="2" id="KW-0560">Oxidoreductase</keyword>
<organism evidence="4 5">
    <name type="scientific">Ancylobacter novellus</name>
    <name type="common">Thiobacillus novellus</name>
    <dbReference type="NCBI Taxonomy" id="921"/>
    <lineage>
        <taxon>Bacteria</taxon>
        <taxon>Pseudomonadati</taxon>
        <taxon>Pseudomonadota</taxon>
        <taxon>Alphaproteobacteria</taxon>
        <taxon>Hyphomicrobiales</taxon>
        <taxon>Xanthobacteraceae</taxon>
        <taxon>Ancylobacter</taxon>
    </lineage>
</organism>
<accession>A0A2W5K7M2</accession>
<dbReference type="AlphaFoldDB" id="A0A2W5K7M2"/>
<dbReference type="PANTHER" id="PTHR43976:SF16">
    <property type="entry name" value="SHORT-CHAIN DEHYDROGENASE_REDUCTASE FAMILY PROTEIN"/>
    <property type="match status" value="1"/>
</dbReference>
<dbReference type="InterPro" id="IPR002347">
    <property type="entry name" value="SDR_fam"/>
</dbReference>
<reference evidence="4 5" key="1">
    <citation type="submission" date="2017-08" db="EMBL/GenBank/DDBJ databases">
        <title>Infants hospitalized years apart are colonized by the same room-sourced microbial strains.</title>
        <authorList>
            <person name="Brooks B."/>
            <person name="Olm M.R."/>
            <person name="Firek B.A."/>
            <person name="Baker R."/>
            <person name="Thomas B.C."/>
            <person name="Morowitz M.J."/>
            <person name="Banfield J.F."/>
        </authorList>
    </citation>
    <scope>NUCLEOTIDE SEQUENCE [LARGE SCALE GENOMIC DNA]</scope>
    <source>
        <strain evidence="4">S2_005_003_R2_43</strain>
    </source>
</reference>
<evidence type="ECO:0000313" key="4">
    <source>
        <dbReference type="EMBL" id="PZQ11544.1"/>
    </source>
</evidence>